<evidence type="ECO:0000259" key="1">
    <source>
        <dbReference type="Pfam" id="PF01343"/>
    </source>
</evidence>
<protein>
    <submittedName>
        <fullName evidence="2">S49 family peptidase</fullName>
    </submittedName>
</protein>
<dbReference type="Gene3D" id="6.20.330.10">
    <property type="match status" value="1"/>
</dbReference>
<evidence type="ECO:0000313" key="3">
    <source>
        <dbReference type="Proteomes" id="UP000690515"/>
    </source>
</evidence>
<dbReference type="Proteomes" id="UP000690515">
    <property type="component" value="Unassembled WGS sequence"/>
</dbReference>
<feature type="domain" description="Peptidase S49" evidence="1">
    <location>
        <begin position="3"/>
        <end position="41"/>
    </location>
</feature>
<name>A0ABS5ZJM7_9GAMM</name>
<evidence type="ECO:0000313" key="2">
    <source>
        <dbReference type="EMBL" id="MBU2714294.1"/>
    </source>
</evidence>
<comment type="caution">
    <text evidence="2">The sequence shown here is derived from an EMBL/GenBank/DDBJ whole genome shotgun (WGS) entry which is preliminary data.</text>
</comment>
<proteinExistence type="predicted"/>
<dbReference type="Pfam" id="PF01343">
    <property type="entry name" value="Peptidase_S49"/>
    <property type="match status" value="1"/>
</dbReference>
<dbReference type="InterPro" id="IPR002142">
    <property type="entry name" value="Peptidase_S49"/>
</dbReference>
<sequence>SFQPLPNDVKERFQQEVDSLYALFVDTVARNRQLTTDTIRKTEAAIYGFVAVLNHQVF</sequence>
<gene>
    <name evidence="2" type="ORF">KCG35_24920</name>
</gene>
<dbReference type="EMBL" id="JAGSOY010000209">
    <property type="protein sequence ID" value="MBU2714294.1"/>
    <property type="molecule type" value="Genomic_DNA"/>
</dbReference>
<accession>A0ABS5ZJM7</accession>
<keyword evidence="3" id="KW-1185">Reference proteome</keyword>
<reference evidence="2 3" key="1">
    <citation type="submission" date="2021-04" db="EMBL/GenBank/DDBJ databases">
        <authorList>
            <person name="Pira H."/>
            <person name="Risdian C."/>
            <person name="Wink J."/>
        </authorList>
    </citation>
    <scope>NUCLEOTIDE SEQUENCE [LARGE SCALE GENOMIC DNA]</scope>
    <source>
        <strain evidence="2 3">WH53</strain>
    </source>
</reference>
<feature type="non-terminal residue" evidence="2">
    <location>
        <position position="1"/>
    </location>
</feature>
<organism evidence="2 3">
    <name type="scientific">Zooshikella harenae</name>
    <dbReference type="NCBI Taxonomy" id="2827238"/>
    <lineage>
        <taxon>Bacteria</taxon>
        <taxon>Pseudomonadati</taxon>
        <taxon>Pseudomonadota</taxon>
        <taxon>Gammaproteobacteria</taxon>
        <taxon>Oceanospirillales</taxon>
        <taxon>Zooshikellaceae</taxon>
        <taxon>Zooshikella</taxon>
    </lineage>
</organism>